<keyword evidence="2" id="KW-1185">Reference proteome</keyword>
<sequence>MIAASQTAASVSTGIIKTWKAYASGGQVEAPGNLIMNDPGLTFLRPGSFATGILNPLSRHPGEVS</sequence>
<evidence type="ECO:0000313" key="2">
    <source>
        <dbReference type="Proteomes" id="UP001320148"/>
    </source>
</evidence>
<organism evidence="1 2">
    <name type="scientific">Desulfoluna limicola</name>
    <dbReference type="NCBI Taxonomy" id="2810562"/>
    <lineage>
        <taxon>Bacteria</taxon>
        <taxon>Pseudomonadati</taxon>
        <taxon>Thermodesulfobacteriota</taxon>
        <taxon>Desulfobacteria</taxon>
        <taxon>Desulfobacterales</taxon>
        <taxon>Desulfolunaceae</taxon>
        <taxon>Desulfoluna</taxon>
    </lineage>
</organism>
<accession>A0ABN6F0A0</accession>
<gene>
    <name evidence="1" type="ORF">DSLASN_06720</name>
</gene>
<proteinExistence type="predicted"/>
<name>A0ABN6F0A0_9BACT</name>
<protein>
    <submittedName>
        <fullName evidence="1">Uncharacterized protein</fullName>
    </submittedName>
</protein>
<reference evidence="1 2" key="1">
    <citation type="submission" date="2021-02" db="EMBL/GenBank/DDBJ databases">
        <title>Complete genome of Desulfoluna sp. strain ASN36.</title>
        <authorList>
            <person name="Takahashi A."/>
            <person name="Kojima H."/>
            <person name="Fukui M."/>
        </authorList>
    </citation>
    <scope>NUCLEOTIDE SEQUENCE [LARGE SCALE GENOMIC DNA]</scope>
    <source>
        <strain evidence="1 2">ASN36</strain>
    </source>
</reference>
<dbReference type="Proteomes" id="UP001320148">
    <property type="component" value="Chromosome"/>
</dbReference>
<dbReference type="EMBL" id="AP024488">
    <property type="protein sequence ID" value="BCS95040.1"/>
    <property type="molecule type" value="Genomic_DNA"/>
</dbReference>
<evidence type="ECO:0000313" key="1">
    <source>
        <dbReference type="EMBL" id="BCS95040.1"/>
    </source>
</evidence>